<keyword evidence="1" id="KW-0812">Transmembrane</keyword>
<reference evidence="2" key="1">
    <citation type="journal article" date="2014" name="Front. Microbiol.">
        <title>High frequency of phylogenetically diverse reductive dehalogenase-homologous genes in deep subseafloor sedimentary metagenomes.</title>
        <authorList>
            <person name="Kawai M."/>
            <person name="Futagami T."/>
            <person name="Toyoda A."/>
            <person name="Takaki Y."/>
            <person name="Nishi S."/>
            <person name="Hori S."/>
            <person name="Arai W."/>
            <person name="Tsubouchi T."/>
            <person name="Morono Y."/>
            <person name="Uchiyama I."/>
            <person name="Ito T."/>
            <person name="Fujiyama A."/>
            <person name="Inagaki F."/>
            <person name="Takami H."/>
        </authorList>
    </citation>
    <scope>NUCLEOTIDE SEQUENCE</scope>
    <source>
        <strain evidence="2">Expedition CK06-06</strain>
    </source>
</reference>
<evidence type="ECO:0000256" key="1">
    <source>
        <dbReference type="SAM" id="Phobius"/>
    </source>
</evidence>
<dbReference type="EMBL" id="BARU01005524">
    <property type="protein sequence ID" value="GAH37613.1"/>
    <property type="molecule type" value="Genomic_DNA"/>
</dbReference>
<accession>X1GX77</accession>
<name>X1GX77_9ZZZZ</name>
<keyword evidence="1" id="KW-1133">Transmembrane helix</keyword>
<dbReference type="AlphaFoldDB" id="X1GX77"/>
<gene>
    <name evidence="2" type="ORF">S03H2_10771</name>
</gene>
<feature type="non-terminal residue" evidence="2">
    <location>
        <position position="1"/>
    </location>
</feature>
<organism evidence="2">
    <name type="scientific">marine sediment metagenome</name>
    <dbReference type="NCBI Taxonomy" id="412755"/>
    <lineage>
        <taxon>unclassified sequences</taxon>
        <taxon>metagenomes</taxon>
        <taxon>ecological metagenomes</taxon>
    </lineage>
</organism>
<protein>
    <submittedName>
        <fullName evidence="2">Uncharacterized protein</fullName>
    </submittedName>
</protein>
<sequence length="88" mass="9125">ALGTDVIATLKHAKLVKVRGIARKLMGKAIVVGIGSGLSAVIWITVSGFAVLSTSVLVAILVASVVIPVVAVKSLQMKARRALKKHTK</sequence>
<proteinExistence type="predicted"/>
<keyword evidence="1" id="KW-0472">Membrane</keyword>
<feature type="transmembrane region" description="Helical" evidence="1">
    <location>
        <begin position="56"/>
        <end position="75"/>
    </location>
</feature>
<comment type="caution">
    <text evidence="2">The sequence shown here is derived from an EMBL/GenBank/DDBJ whole genome shotgun (WGS) entry which is preliminary data.</text>
</comment>
<evidence type="ECO:0000313" key="2">
    <source>
        <dbReference type="EMBL" id="GAH37613.1"/>
    </source>
</evidence>
<feature type="transmembrane region" description="Helical" evidence="1">
    <location>
        <begin position="29"/>
        <end position="50"/>
    </location>
</feature>